<dbReference type="InterPro" id="IPR008969">
    <property type="entry name" value="CarboxyPept-like_regulatory"/>
</dbReference>
<evidence type="ECO:0000313" key="2">
    <source>
        <dbReference type="Proteomes" id="UP000249016"/>
    </source>
</evidence>
<organism evidence="1 2">
    <name type="scientific">Spirosoma telluris</name>
    <dbReference type="NCBI Taxonomy" id="2183553"/>
    <lineage>
        <taxon>Bacteria</taxon>
        <taxon>Pseudomonadati</taxon>
        <taxon>Bacteroidota</taxon>
        <taxon>Cytophagia</taxon>
        <taxon>Cytophagales</taxon>
        <taxon>Cytophagaceae</taxon>
        <taxon>Spirosoma</taxon>
    </lineage>
</organism>
<name>A0A327NRM0_9BACT</name>
<dbReference type="EMBL" id="QLII01000001">
    <property type="protein sequence ID" value="RAI78000.1"/>
    <property type="molecule type" value="Genomic_DNA"/>
</dbReference>
<proteinExistence type="predicted"/>
<dbReference type="SUPFAM" id="SSF49464">
    <property type="entry name" value="Carboxypeptidase regulatory domain-like"/>
    <property type="match status" value="1"/>
</dbReference>
<evidence type="ECO:0008006" key="3">
    <source>
        <dbReference type="Google" id="ProtNLM"/>
    </source>
</evidence>
<sequence length="354" mass="38051">MTRITDTSAVQPKIKVQLFYSYAMYHKLLVMAALLVAGCKDPDVVNGGEASNWGEQPTLPVVSGVATFSLNANEDYVSVMGTTTPRMPNFPALATKTGIVRGYVADLSGKPLQGAYIGIRSTATGGYYSGASAETDAKGYYEISIPWGAAEFYAAGYTIDYGEGRAVLSLSSADGKLGSFPSAAGLVKNFVLLSYGVYSKDILSQKPRDQTNYAGGTLYITYNVSDPSSVFNPPTYIPENAEIQVTLTPDGPGLYGETRTFVIQKRASLLNYGFQIMNIPVGRYTISTKLRNGPSLQMEAVGRYANLYPYFGLIPATASGTAKLLFTPDSRSGNETIPNRSNWGSLQIKVELPN</sequence>
<keyword evidence="2" id="KW-1185">Reference proteome</keyword>
<comment type="caution">
    <text evidence="1">The sequence shown here is derived from an EMBL/GenBank/DDBJ whole genome shotgun (WGS) entry which is preliminary data.</text>
</comment>
<gene>
    <name evidence="1" type="ORF">HMF3257_34960</name>
</gene>
<reference evidence="1 2" key="1">
    <citation type="submission" date="2018-06" db="EMBL/GenBank/DDBJ databases">
        <title>Spirosoma sp. HMF3257 Genome sequencing and assembly.</title>
        <authorList>
            <person name="Kang H."/>
            <person name="Cha I."/>
            <person name="Kim H."/>
            <person name="Kang J."/>
            <person name="Joh K."/>
        </authorList>
    </citation>
    <scope>NUCLEOTIDE SEQUENCE [LARGE SCALE GENOMIC DNA]</scope>
    <source>
        <strain evidence="1 2">HMF3257</strain>
    </source>
</reference>
<evidence type="ECO:0000313" key="1">
    <source>
        <dbReference type="EMBL" id="RAI78000.1"/>
    </source>
</evidence>
<dbReference type="AlphaFoldDB" id="A0A327NRM0"/>
<protein>
    <recommendedName>
        <fullName evidence="3">Carboxypeptidase regulatory-like domain-containing protein</fullName>
    </recommendedName>
</protein>
<dbReference type="Proteomes" id="UP000249016">
    <property type="component" value="Unassembled WGS sequence"/>
</dbReference>
<accession>A0A327NRM0</accession>